<dbReference type="InterPro" id="IPR017871">
    <property type="entry name" value="ABC_transporter-like_CS"/>
</dbReference>
<feature type="domain" description="ABC transporter" evidence="12">
    <location>
        <begin position="1084"/>
        <end position="1317"/>
    </location>
</feature>
<gene>
    <name evidence="14" type="ORF">OXX778_LOCUS40</name>
</gene>
<keyword evidence="8 11" id="KW-1133">Transmembrane helix</keyword>
<dbReference type="CDD" id="cd03244">
    <property type="entry name" value="ABCC_MRP_domain2"/>
    <property type="match status" value="1"/>
</dbReference>
<evidence type="ECO:0000256" key="10">
    <source>
        <dbReference type="SAM" id="MobiDB-lite"/>
    </source>
</evidence>
<dbReference type="PROSITE" id="PS00211">
    <property type="entry name" value="ABC_TRANSPORTER_1"/>
    <property type="match status" value="2"/>
</dbReference>
<dbReference type="InterPro" id="IPR027417">
    <property type="entry name" value="P-loop_NTPase"/>
</dbReference>
<evidence type="ECO:0000256" key="9">
    <source>
        <dbReference type="ARBA" id="ARBA00023136"/>
    </source>
</evidence>
<dbReference type="PANTHER" id="PTHR24223">
    <property type="entry name" value="ATP-BINDING CASSETTE SUB-FAMILY C"/>
    <property type="match status" value="1"/>
</dbReference>
<dbReference type="GO" id="GO:0005524">
    <property type="term" value="F:ATP binding"/>
    <property type="evidence" value="ECO:0007669"/>
    <property type="project" value="UniProtKB-KW"/>
</dbReference>
<proteinExistence type="inferred from homology"/>
<evidence type="ECO:0000259" key="13">
    <source>
        <dbReference type="PROSITE" id="PS50929"/>
    </source>
</evidence>
<dbReference type="Proteomes" id="UP000663879">
    <property type="component" value="Unassembled WGS sequence"/>
</dbReference>
<dbReference type="InterPro" id="IPR003593">
    <property type="entry name" value="AAA+_ATPase"/>
</dbReference>
<protein>
    <submittedName>
        <fullName evidence="14">Uncharacterized protein</fullName>
    </submittedName>
</protein>
<feature type="transmembrane region" description="Helical" evidence="11">
    <location>
        <begin position="124"/>
        <end position="147"/>
    </location>
</feature>
<dbReference type="GO" id="GO:0016020">
    <property type="term" value="C:membrane"/>
    <property type="evidence" value="ECO:0007669"/>
    <property type="project" value="UniProtKB-SubCell"/>
</dbReference>
<evidence type="ECO:0000256" key="11">
    <source>
        <dbReference type="SAM" id="Phobius"/>
    </source>
</evidence>
<keyword evidence="9 11" id="KW-0472">Membrane</keyword>
<dbReference type="SUPFAM" id="SSF90123">
    <property type="entry name" value="ABC transporter transmembrane region"/>
    <property type="match status" value="2"/>
</dbReference>
<dbReference type="GO" id="GO:0140359">
    <property type="term" value="F:ABC-type transporter activity"/>
    <property type="evidence" value="ECO:0007669"/>
    <property type="project" value="InterPro"/>
</dbReference>
<evidence type="ECO:0000256" key="3">
    <source>
        <dbReference type="ARBA" id="ARBA00022448"/>
    </source>
</evidence>
<dbReference type="CDD" id="cd03250">
    <property type="entry name" value="ABCC_MRP_domain1"/>
    <property type="match status" value="1"/>
</dbReference>
<feature type="compositionally biased region" description="Basic and acidic residues" evidence="10">
    <location>
        <begin position="627"/>
        <end position="642"/>
    </location>
</feature>
<feature type="domain" description="ABC transmembrane type-1" evidence="13">
    <location>
        <begin position="88"/>
        <end position="360"/>
    </location>
</feature>
<evidence type="ECO:0000256" key="4">
    <source>
        <dbReference type="ARBA" id="ARBA00022692"/>
    </source>
</evidence>
<evidence type="ECO:0000313" key="14">
    <source>
        <dbReference type="EMBL" id="CAF0703150.1"/>
    </source>
</evidence>
<comment type="subcellular location">
    <subcellularLocation>
        <location evidence="1">Membrane</location>
        <topology evidence="1">Multi-pass membrane protein</topology>
    </subcellularLocation>
</comment>
<dbReference type="FunFam" id="3.40.50.300:FF:000973">
    <property type="entry name" value="Multidrug resistance-associated protein 4"/>
    <property type="match status" value="1"/>
</dbReference>
<feature type="transmembrane region" description="Helical" evidence="11">
    <location>
        <begin position="339"/>
        <end position="361"/>
    </location>
</feature>
<sequence>MDEKIRKDYRSPLNDANIFSKTFVSWISPLLTLGKKRPLQEEDLYSPIPEEESKFLTIQLEKEWVEELKKPKPSLTKCFIRIYRLKMLFLTLILAIEEGSRILFPILISRILRYFEGTAEFKEAILFAFYIAIGVTINCIVHHPYFLELARIGMKMRLATSGLLYKKAFKLNLFGSDNQLAGQLLNMLSNDGTKIEYSVYFLAYLIIAPIESIIIIIILVETIDASILSGLVILAISIPIQSLLGKALDRLRRLVSQKCDKRIGLLNEIFNGIKIIKMYCWEEPFRKIVEKLRGDEMRYQKMLYMVAVFNSIVDLILPSMITFTSVTFFILFANRPLTPSYIVIAMSFYMRISSSLGFFFIKAVTMLIGARVSINRIQKFLLENEIQKQNTLVEDKEYHIIVKNLDAKWSQNDNTLALKNISFEAKSGHLIGVIGAVGAGKSSLLLSLLDELQKVSGEIDIQGSLFYVPQEPWIFTASLKQNIVFGKPYDKKKFDQIIKVCCLDEDLKNLSNGENTLIGEKGINLSGGQRARVSVARALYSDAQIYLFDDPLSAVDFNVARKLYEDCINKYLKSKIRILVTHQVHHLASNVSEILYLVDGEIKFRGNFTDLIASGVNMEMIEEQGNDDARSNRSRRESKNDYDVKSIRKRNISRNDNCEKNSIASTDAFDPIFLKSSHFSDLNASTLSLNKKINYDENIEEKTVDQNKEFEEKRIFGVMSWKTYFNYFRAGGGFFGAIFNFLIYLLSQTLIVGADYWVSYWASTEDRDMIDQTKKMNLTFRNHDDLFDKEDLNVEIFQDRFKYYYIYCILIVSAILIGVLRISLFFVLSARTATSLHKNMFNKVLKTPMRFFDTNPIGRIMNRFSKDIGFVDDLIPSTVSDFMMVLMMVLGSVSISLILNYWIIIPTIPLTFVFIYVRKYFLATSMEIKRIEGIVRSPIYVHVNNTLSGMTIIRAANMEDILKEEFYVHTDYHSRANATFMYVNRWLGVRLDWIATIFTYIALFSCILMKELNILNVSSGDVGIMLVYLLQLVGLFQWTVRQSCEVENLMTSVERVFEYTALDIESLETGKTKPPKDWPSSGEIKFENVSFRYDKNLSAVLSDLNLIINSSEKIGIVGRTGAGKSSIIQTLFRIAEPEGSISIDGVNIKDLSLHDLRCKLSIIPQEPTLFIGTIRTNLDPLNEYPDNVLWDALEQVQLKEAIKEMKDGLESEVHKGGSNLSVGQKQLICLARAIIKKSKILIIDEATANVDFKTDAMVQGAIRECFKNCTVITIAHRLHTIIDNDRILCLAKGHIQSFGRPYDLINDEETILHDLVYSLDKQERDKLIEMAKNSYISNHSDYPESRPESPIKSEFIYVLPIND</sequence>
<dbReference type="Pfam" id="PF00664">
    <property type="entry name" value="ABC_membrane"/>
    <property type="match status" value="2"/>
</dbReference>
<feature type="transmembrane region" description="Helical" evidence="11">
    <location>
        <begin position="197"/>
        <end position="219"/>
    </location>
</feature>
<feature type="region of interest" description="Disordered" evidence="10">
    <location>
        <begin position="623"/>
        <end position="642"/>
    </location>
</feature>
<keyword evidence="7" id="KW-0067">ATP-binding</keyword>
<comment type="caution">
    <text evidence="14">The sequence shown here is derived from an EMBL/GenBank/DDBJ whole genome shotgun (WGS) entry which is preliminary data.</text>
</comment>
<keyword evidence="4 11" id="KW-0812">Transmembrane</keyword>
<evidence type="ECO:0000256" key="6">
    <source>
        <dbReference type="ARBA" id="ARBA00022741"/>
    </source>
</evidence>
<feature type="transmembrane region" description="Helical" evidence="11">
    <location>
        <begin position="724"/>
        <end position="746"/>
    </location>
</feature>
<reference evidence="14" key="1">
    <citation type="submission" date="2021-02" db="EMBL/GenBank/DDBJ databases">
        <authorList>
            <person name="Nowell W R."/>
        </authorList>
    </citation>
    <scope>NUCLEOTIDE SEQUENCE</scope>
    <source>
        <strain evidence="14">Ploen Becks lab</strain>
    </source>
</reference>
<dbReference type="PROSITE" id="PS50893">
    <property type="entry name" value="ABC_TRANSPORTER_2"/>
    <property type="match status" value="2"/>
</dbReference>
<feature type="domain" description="ABC transmembrane type-1" evidence="13">
    <location>
        <begin position="728"/>
        <end position="1048"/>
    </location>
</feature>
<dbReference type="Pfam" id="PF00005">
    <property type="entry name" value="ABC_tran"/>
    <property type="match status" value="2"/>
</dbReference>
<keyword evidence="5" id="KW-0677">Repeat</keyword>
<feature type="domain" description="ABC transporter" evidence="12">
    <location>
        <begin position="402"/>
        <end position="624"/>
    </location>
</feature>
<organism evidence="14 15">
    <name type="scientific">Brachionus calyciflorus</name>
    <dbReference type="NCBI Taxonomy" id="104777"/>
    <lineage>
        <taxon>Eukaryota</taxon>
        <taxon>Metazoa</taxon>
        <taxon>Spiralia</taxon>
        <taxon>Gnathifera</taxon>
        <taxon>Rotifera</taxon>
        <taxon>Eurotatoria</taxon>
        <taxon>Monogononta</taxon>
        <taxon>Pseudotrocha</taxon>
        <taxon>Ploima</taxon>
        <taxon>Brachionidae</taxon>
        <taxon>Brachionus</taxon>
    </lineage>
</organism>
<dbReference type="InterPro" id="IPR003439">
    <property type="entry name" value="ABC_transporter-like_ATP-bd"/>
</dbReference>
<feature type="transmembrane region" description="Helical" evidence="11">
    <location>
        <begin position="804"/>
        <end position="828"/>
    </location>
</feature>
<feature type="transmembrane region" description="Helical" evidence="11">
    <location>
        <begin position="225"/>
        <end position="244"/>
    </location>
</feature>
<dbReference type="FunFam" id="1.20.1560.10:FF:000014">
    <property type="entry name" value="Multidrug resistance-associated protein member 4"/>
    <property type="match status" value="1"/>
</dbReference>
<dbReference type="PROSITE" id="PS50929">
    <property type="entry name" value="ABC_TM1F"/>
    <property type="match status" value="2"/>
</dbReference>
<evidence type="ECO:0000256" key="5">
    <source>
        <dbReference type="ARBA" id="ARBA00022737"/>
    </source>
</evidence>
<evidence type="ECO:0000256" key="1">
    <source>
        <dbReference type="ARBA" id="ARBA00004141"/>
    </source>
</evidence>
<feature type="transmembrane region" description="Helical" evidence="11">
    <location>
        <begin position="303"/>
        <end position="333"/>
    </location>
</feature>
<dbReference type="InterPro" id="IPR036640">
    <property type="entry name" value="ABC1_TM_sf"/>
</dbReference>
<keyword evidence="6" id="KW-0547">Nucleotide-binding</keyword>
<dbReference type="SUPFAM" id="SSF52540">
    <property type="entry name" value="P-loop containing nucleoside triphosphate hydrolases"/>
    <property type="match status" value="2"/>
</dbReference>
<dbReference type="InterPro" id="IPR044746">
    <property type="entry name" value="ABCC_6TM_D1"/>
</dbReference>
<evidence type="ECO:0000256" key="8">
    <source>
        <dbReference type="ARBA" id="ARBA00022989"/>
    </source>
</evidence>
<dbReference type="EMBL" id="CAJNOC010000002">
    <property type="protein sequence ID" value="CAF0703150.1"/>
    <property type="molecule type" value="Genomic_DNA"/>
</dbReference>
<dbReference type="InterPro" id="IPR011527">
    <property type="entry name" value="ABC1_TM_dom"/>
</dbReference>
<feature type="transmembrane region" description="Helical" evidence="11">
    <location>
        <begin position="901"/>
        <end position="921"/>
    </location>
</feature>
<evidence type="ECO:0000256" key="2">
    <source>
        <dbReference type="ARBA" id="ARBA00009726"/>
    </source>
</evidence>
<dbReference type="PANTHER" id="PTHR24223:SF456">
    <property type="entry name" value="MULTIDRUG RESISTANCE-ASSOCIATED PROTEIN LETHAL(2)03659"/>
    <property type="match status" value="1"/>
</dbReference>
<dbReference type="Gene3D" id="3.40.50.300">
    <property type="entry name" value="P-loop containing nucleotide triphosphate hydrolases"/>
    <property type="match status" value="2"/>
</dbReference>
<keyword evidence="15" id="KW-1185">Reference proteome</keyword>
<feature type="transmembrane region" description="Helical" evidence="11">
    <location>
        <begin position="874"/>
        <end position="895"/>
    </location>
</feature>
<keyword evidence="3" id="KW-0813">Transport</keyword>
<dbReference type="InterPro" id="IPR050173">
    <property type="entry name" value="ABC_transporter_C-like"/>
</dbReference>
<feature type="transmembrane region" description="Helical" evidence="11">
    <location>
        <begin position="991"/>
        <end position="1010"/>
    </location>
</feature>
<evidence type="ECO:0000313" key="15">
    <source>
        <dbReference type="Proteomes" id="UP000663879"/>
    </source>
</evidence>
<accession>A0A813M218</accession>
<dbReference type="Gene3D" id="1.20.1560.10">
    <property type="entry name" value="ABC transporter type 1, transmembrane domain"/>
    <property type="match status" value="2"/>
</dbReference>
<dbReference type="OrthoDB" id="6500128at2759"/>
<comment type="similarity">
    <text evidence="2">Belongs to the ABC transporter superfamily. ABCC family. Conjugate transporter (TC 3.A.1.208) subfamily.</text>
</comment>
<dbReference type="GO" id="GO:0016887">
    <property type="term" value="F:ATP hydrolysis activity"/>
    <property type="evidence" value="ECO:0007669"/>
    <property type="project" value="InterPro"/>
</dbReference>
<evidence type="ECO:0000259" key="12">
    <source>
        <dbReference type="PROSITE" id="PS50893"/>
    </source>
</evidence>
<dbReference type="SMART" id="SM00382">
    <property type="entry name" value="AAA"/>
    <property type="match status" value="2"/>
</dbReference>
<feature type="transmembrane region" description="Helical" evidence="11">
    <location>
        <begin position="87"/>
        <end position="112"/>
    </location>
</feature>
<dbReference type="FunFam" id="3.40.50.300:FF:000163">
    <property type="entry name" value="Multidrug resistance-associated protein member 4"/>
    <property type="match status" value="1"/>
</dbReference>
<name>A0A813M218_9BILA</name>
<dbReference type="CDD" id="cd18579">
    <property type="entry name" value="ABC_6TM_ABCC_D1"/>
    <property type="match status" value="1"/>
</dbReference>
<evidence type="ECO:0000256" key="7">
    <source>
        <dbReference type="ARBA" id="ARBA00022840"/>
    </source>
</evidence>